<dbReference type="EMBL" id="JAKOGI010001289">
    <property type="protein sequence ID" value="KAJ8426451.1"/>
    <property type="molecule type" value="Genomic_DNA"/>
</dbReference>
<reference evidence="2" key="1">
    <citation type="submission" date="2022-04" db="EMBL/GenBank/DDBJ databases">
        <title>Carnegiea gigantea Genome sequencing and assembly v2.</title>
        <authorList>
            <person name="Copetti D."/>
            <person name="Sanderson M.J."/>
            <person name="Burquez A."/>
            <person name="Wojciechowski M.F."/>
        </authorList>
    </citation>
    <scope>NUCLEOTIDE SEQUENCE</scope>
    <source>
        <strain evidence="2">SGP5-SGP5p</strain>
        <tissue evidence="2">Aerial part</tissue>
    </source>
</reference>
<sequence>MEGAAFKVTPQNHQAQNRLQCSHCQKQCYKLVGYPANWGTRSSNRHNSGGLDRSSMTFKNWGNDKSRGTATNEGLAANGTGGGGGYRGGSSNYATMVPDLAFGGMRMEERGGQQGRDSRGVSQEMGFAGFTQFQTSAPVDSVDENTIPQTRPIVTRSSSGEIALDFESAPSSRPQRDR</sequence>
<accession>A0A9Q1GW27</accession>
<evidence type="ECO:0000256" key="1">
    <source>
        <dbReference type="SAM" id="MobiDB-lite"/>
    </source>
</evidence>
<dbReference type="Proteomes" id="UP001153076">
    <property type="component" value="Unassembled WGS sequence"/>
</dbReference>
<keyword evidence="3" id="KW-1185">Reference proteome</keyword>
<proteinExistence type="predicted"/>
<evidence type="ECO:0000313" key="3">
    <source>
        <dbReference type="Proteomes" id="UP001153076"/>
    </source>
</evidence>
<feature type="region of interest" description="Disordered" evidence="1">
    <location>
        <begin position="155"/>
        <end position="178"/>
    </location>
</feature>
<protein>
    <submittedName>
        <fullName evidence="2">Uncharacterized protein</fullName>
    </submittedName>
</protein>
<comment type="caution">
    <text evidence="2">The sequence shown here is derived from an EMBL/GenBank/DDBJ whole genome shotgun (WGS) entry which is preliminary data.</text>
</comment>
<evidence type="ECO:0000313" key="2">
    <source>
        <dbReference type="EMBL" id="KAJ8426451.1"/>
    </source>
</evidence>
<feature type="compositionally biased region" description="Polar residues" evidence="1">
    <location>
        <begin position="169"/>
        <end position="178"/>
    </location>
</feature>
<gene>
    <name evidence="2" type="ORF">Cgig2_031100</name>
</gene>
<name>A0A9Q1GW27_9CARY</name>
<dbReference type="AlphaFoldDB" id="A0A9Q1GW27"/>
<organism evidence="2 3">
    <name type="scientific">Carnegiea gigantea</name>
    <dbReference type="NCBI Taxonomy" id="171969"/>
    <lineage>
        <taxon>Eukaryota</taxon>
        <taxon>Viridiplantae</taxon>
        <taxon>Streptophyta</taxon>
        <taxon>Embryophyta</taxon>
        <taxon>Tracheophyta</taxon>
        <taxon>Spermatophyta</taxon>
        <taxon>Magnoliopsida</taxon>
        <taxon>eudicotyledons</taxon>
        <taxon>Gunneridae</taxon>
        <taxon>Pentapetalae</taxon>
        <taxon>Caryophyllales</taxon>
        <taxon>Cactineae</taxon>
        <taxon>Cactaceae</taxon>
        <taxon>Cactoideae</taxon>
        <taxon>Echinocereeae</taxon>
        <taxon>Carnegiea</taxon>
    </lineage>
</organism>